<evidence type="ECO:0000259" key="6">
    <source>
        <dbReference type="Pfam" id="PF00732"/>
    </source>
</evidence>
<evidence type="ECO:0000259" key="7">
    <source>
        <dbReference type="Pfam" id="PF05199"/>
    </source>
</evidence>
<keyword evidence="3" id="KW-0325">Glycoprotein</keyword>
<comment type="cofactor">
    <cofactor evidence="1 5">
        <name>FAD</name>
        <dbReference type="ChEBI" id="CHEBI:57692"/>
    </cofactor>
</comment>
<evidence type="ECO:0000256" key="1">
    <source>
        <dbReference type="ARBA" id="ARBA00001974"/>
    </source>
</evidence>
<feature type="active site" description="Proton acceptor" evidence="4">
    <location>
        <position position="570"/>
    </location>
</feature>
<dbReference type="Proteomes" id="UP000799118">
    <property type="component" value="Unassembled WGS sequence"/>
</dbReference>
<feature type="domain" description="Glucose-methanol-choline oxidoreductase C-terminal" evidence="7">
    <location>
        <begin position="443"/>
        <end position="579"/>
    </location>
</feature>
<feature type="domain" description="Glucose-methanol-choline oxidoreductase N-terminal" evidence="6">
    <location>
        <begin position="14"/>
        <end position="331"/>
    </location>
</feature>
<dbReference type="Gene3D" id="3.50.50.60">
    <property type="entry name" value="FAD/NAD(P)-binding domain"/>
    <property type="match status" value="1"/>
</dbReference>
<feature type="binding site" evidence="5">
    <location>
        <begin position="525"/>
        <end position="526"/>
    </location>
    <ligand>
        <name>FAD</name>
        <dbReference type="ChEBI" id="CHEBI:57692"/>
    </ligand>
</feature>
<feature type="active site" description="Proton donor" evidence="4">
    <location>
        <position position="526"/>
    </location>
</feature>
<dbReference type="InterPro" id="IPR007867">
    <property type="entry name" value="GMC_OxRtase_C"/>
</dbReference>
<proteinExistence type="inferred from homology"/>
<dbReference type="Gene3D" id="3.30.560.10">
    <property type="entry name" value="Glucose Oxidase, domain 3"/>
    <property type="match status" value="1"/>
</dbReference>
<gene>
    <name evidence="8" type="ORF">BT96DRAFT_922144</name>
</gene>
<dbReference type="GO" id="GO:0050660">
    <property type="term" value="F:flavin adenine dinucleotide binding"/>
    <property type="evidence" value="ECO:0007669"/>
    <property type="project" value="InterPro"/>
</dbReference>
<evidence type="ECO:0000256" key="5">
    <source>
        <dbReference type="PIRSR" id="PIRSR000137-2"/>
    </source>
</evidence>
<keyword evidence="5" id="KW-0274">FAD</keyword>
<dbReference type="InterPro" id="IPR000172">
    <property type="entry name" value="GMC_OxRdtase_N"/>
</dbReference>
<dbReference type="Pfam" id="PF05199">
    <property type="entry name" value="GMC_oxred_C"/>
    <property type="match status" value="1"/>
</dbReference>
<dbReference type="PIRSF" id="PIRSF000137">
    <property type="entry name" value="Alcohol_oxidase"/>
    <property type="match status" value="1"/>
</dbReference>
<reference evidence="8" key="1">
    <citation type="journal article" date="2019" name="Environ. Microbiol.">
        <title>Fungal ecological strategies reflected in gene transcription - a case study of two litter decomposers.</title>
        <authorList>
            <person name="Barbi F."/>
            <person name="Kohler A."/>
            <person name="Barry K."/>
            <person name="Baskaran P."/>
            <person name="Daum C."/>
            <person name="Fauchery L."/>
            <person name="Ihrmark K."/>
            <person name="Kuo A."/>
            <person name="LaButti K."/>
            <person name="Lipzen A."/>
            <person name="Morin E."/>
            <person name="Grigoriev I.V."/>
            <person name="Henrissat B."/>
            <person name="Lindahl B."/>
            <person name="Martin F."/>
        </authorList>
    </citation>
    <scope>NUCLEOTIDE SEQUENCE</scope>
    <source>
        <strain evidence="8">JB14</strain>
    </source>
</reference>
<evidence type="ECO:0000256" key="2">
    <source>
        <dbReference type="ARBA" id="ARBA00010790"/>
    </source>
</evidence>
<dbReference type="InterPro" id="IPR012132">
    <property type="entry name" value="GMC_OxRdtase"/>
</dbReference>
<organism evidence="8 9">
    <name type="scientific">Gymnopus androsaceus JB14</name>
    <dbReference type="NCBI Taxonomy" id="1447944"/>
    <lineage>
        <taxon>Eukaryota</taxon>
        <taxon>Fungi</taxon>
        <taxon>Dikarya</taxon>
        <taxon>Basidiomycota</taxon>
        <taxon>Agaricomycotina</taxon>
        <taxon>Agaricomycetes</taxon>
        <taxon>Agaricomycetidae</taxon>
        <taxon>Agaricales</taxon>
        <taxon>Marasmiineae</taxon>
        <taxon>Omphalotaceae</taxon>
        <taxon>Gymnopus</taxon>
    </lineage>
</organism>
<name>A0A6A4HEV5_9AGAR</name>
<dbReference type="PANTHER" id="PTHR11552">
    <property type="entry name" value="GLUCOSE-METHANOL-CHOLINE GMC OXIDOREDUCTASE"/>
    <property type="match status" value="1"/>
</dbReference>
<dbReference type="AlphaFoldDB" id="A0A6A4HEV5"/>
<dbReference type="OrthoDB" id="269227at2759"/>
<dbReference type="GO" id="GO:0044550">
    <property type="term" value="P:secondary metabolite biosynthetic process"/>
    <property type="evidence" value="ECO:0007669"/>
    <property type="project" value="TreeGrafter"/>
</dbReference>
<evidence type="ECO:0000313" key="8">
    <source>
        <dbReference type="EMBL" id="KAE9396376.1"/>
    </source>
</evidence>
<dbReference type="EMBL" id="ML769514">
    <property type="protein sequence ID" value="KAE9396376.1"/>
    <property type="molecule type" value="Genomic_DNA"/>
</dbReference>
<keyword evidence="5" id="KW-0285">Flavoprotein</keyword>
<dbReference type="SUPFAM" id="SSF54373">
    <property type="entry name" value="FAD-linked reductases, C-terminal domain"/>
    <property type="match status" value="1"/>
</dbReference>
<dbReference type="GO" id="GO:0016614">
    <property type="term" value="F:oxidoreductase activity, acting on CH-OH group of donors"/>
    <property type="evidence" value="ECO:0007669"/>
    <property type="project" value="InterPro"/>
</dbReference>
<dbReference type="PANTHER" id="PTHR11552:SF138">
    <property type="entry name" value="DEHYDROGENASE PKFF-RELATED"/>
    <property type="match status" value="1"/>
</dbReference>
<comment type="similarity">
    <text evidence="2">Belongs to the GMC oxidoreductase family.</text>
</comment>
<feature type="binding site" evidence="5">
    <location>
        <begin position="571"/>
        <end position="572"/>
    </location>
    <ligand>
        <name>FAD</name>
        <dbReference type="ChEBI" id="CHEBI:57692"/>
    </ligand>
</feature>
<dbReference type="Pfam" id="PF00732">
    <property type="entry name" value="GMC_oxred_N"/>
    <property type="match status" value="1"/>
</dbReference>
<evidence type="ECO:0000313" key="9">
    <source>
        <dbReference type="Proteomes" id="UP000799118"/>
    </source>
</evidence>
<dbReference type="SUPFAM" id="SSF51905">
    <property type="entry name" value="FAD/NAD(P)-binding domain"/>
    <property type="match status" value="1"/>
</dbReference>
<protein>
    <submittedName>
        <fullName evidence="8">Alcohol oxidase</fullName>
    </submittedName>
</protein>
<sequence>MLAPNITGGNQTFSFVVIGGGTAGITIASRLAEDPSVTVALVEAGSFYELTDPPISSTPFGDIAGVGTSLSDVNLDIDWGIVTTPQLGLAGRSLHYARGKDLGGSSGRNFMIYQRPTKQALQIWADEVGDDSYKWDNFLPYFKKSVEFTPPNTKLRAANSTVQFNPSAFSSSGAPLHVSYPNYAQPWSSYAPDALNEIGINPTEDFNSGSLLGAQYASMTIDPNGEVKASSQETFLTAAKNRTNLKVFQLTMAKKILFDSQNHATGVQVAINGLKPFVLMASKEVILSAGVFQSPQILMVSGIGPKATLAGFGISVIVDNPNVGQNMWDHVFASSTYQIGVDSVSRLINDPAYAAAELAAYEANATGPLTNPGADFLAWEKIPSDLRQNFSQSIHQDLSFFPSDWPEIEYLMIPGFLGNFSAPDEDQPSMGNYGTISAAVVSPLSRGNVTISSADTNDLPIVSPNWLTHPADRALIIAGFKRARQLSATKSLQNVITGPEIFPGSQFGTDEEIFQSIAEFSMTIWHASCTCKMGKIDDPSAVIDSVGQVIGVKGLRVADSSSFPLLPPGHPQSVVYALAEKISDDIKLAHSLKF</sequence>
<evidence type="ECO:0000256" key="3">
    <source>
        <dbReference type="ARBA" id="ARBA00023180"/>
    </source>
</evidence>
<dbReference type="InterPro" id="IPR036188">
    <property type="entry name" value="FAD/NAD-bd_sf"/>
</dbReference>
<evidence type="ECO:0000256" key="4">
    <source>
        <dbReference type="PIRSR" id="PIRSR000137-1"/>
    </source>
</evidence>
<accession>A0A6A4HEV5</accession>
<keyword evidence="9" id="KW-1185">Reference proteome</keyword>